<evidence type="ECO:0000313" key="3">
    <source>
        <dbReference type="Proteomes" id="UP000002630"/>
    </source>
</evidence>
<dbReference type="OrthoDB" id="417891at2759"/>
<dbReference type="Gene3D" id="3.40.50.720">
    <property type="entry name" value="NAD(P)-binding Rossmann-like Domain"/>
    <property type="match status" value="1"/>
</dbReference>
<organism evidence="2 3">
    <name type="scientific">Ectocarpus siliculosus</name>
    <name type="common">Brown alga</name>
    <name type="synonym">Conferva siliculosa</name>
    <dbReference type="NCBI Taxonomy" id="2880"/>
    <lineage>
        <taxon>Eukaryota</taxon>
        <taxon>Sar</taxon>
        <taxon>Stramenopiles</taxon>
        <taxon>Ochrophyta</taxon>
        <taxon>PX clade</taxon>
        <taxon>Phaeophyceae</taxon>
        <taxon>Ectocarpales</taxon>
        <taxon>Ectocarpaceae</taxon>
        <taxon>Ectocarpus</taxon>
    </lineage>
</organism>
<dbReference type="InterPro" id="IPR002347">
    <property type="entry name" value="SDR_fam"/>
</dbReference>
<dbReference type="PANTHER" id="PTHR44656:SF7">
    <property type="entry name" value="DEHYDROGENASE_REDUCTASE SDR FAMILY MEMBER 12"/>
    <property type="match status" value="1"/>
</dbReference>
<evidence type="ECO:0008006" key="4">
    <source>
        <dbReference type="Google" id="ProtNLM"/>
    </source>
</evidence>
<dbReference type="SUPFAM" id="SSF51735">
    <property type="entry name" value="NAD(P)-binding Rossmann-fold domains"/>
    <property type="match status" value="1"/>
</dbReference>
<dbReference type="EMBL" id="FN649760">
    <property type="protein sequence ID" value="CBJ28547.1"/>
    <property type="molecule type" value="Genomic_DNA"/>
</dbReference>
<dbReference type="eggNOG" id="KOG1208">
    <property type="taxonomic scope" value="Eukaryota"/>
</dbReference>
<dbReference type="InterPro" id="IPR036291">
    <property type="entry name" value="NAD(P)-bd_dom_sf"/>
</dbReference>
<dbReference type="STRING" id="2880.D7FHI5"/>
<gene>
    <name evidence="2" type="ORF">Esi_0108_0073</name>
</gene>
<protein>
    <recommendedName>
        <fullName evidence="4">Dehydrogenase/reductase SDR family member 12</fullName>
    </recommendedName>
</protein>
<dbReference type="InterPro" id="IPR052992">
    <property type="entry name" value="SDR_member_12"/>
</dbReference>
<evidence type="ECO:0000313" key="2">
    <source>
        <dbReference type="EMBL" id="CBJ28547.1"/>
    </source>
</evidence>
<proteinExistence type="predicted"/>
<keyword evidence="3" id="KW-1185">Reference proteome</keyword>
<name>D7FHI5_ECTSI</name>
<sequence length="353" mass="37303">MKYSVAATAQWFLEGSRKYGAKGFANACASFSPGDLDVNMRSKVACVTGANSGIGYCAAKSLAERNCTVHMLCRNKARGEEARARLSAETGNEDVYLHVVDVSDFQQVETFAGSFLESNTRLDVLINNAGGMPAERTESAQGHEAIMATMLGGTYLLTKLLLPALEKAAMTAEGSAAAAAAATSSAEGGADSRPGGGKTGARVINVSSGGMYTVSGAGIAADVDSKGVDPYDGTVVYALAKRAQVTLTERWAAMHKDGGVSFNSMHPGWCDTPGLASGMPDFRERQQGSLRSSEEGSDTIVWLACSRAAFGETGKFWFDRKATRTHMPLAGTRMSQKEEGDLWEAVERACSER</sequence>
<feature type="region of interest" description="Disordered" evidence="1">
    <location>
        <begin position="183"/>
        <end position="202"/>
    </location>
</feature>
<dbReference type="PRINTS" id="PR00081">
    <property type="entry name" value="GDHRDH"/>
</dbReference>
<accession>D7FHI5</accession>
<dbReference type="PANTHER" id="PTHR44656">
    <property type="entry name" value="DEHYDROGENASE/REDUCTASE SDR FAMILY MEMBER 12"/>
    <property type="match status" value="1"/>
</dbReference>
<dbReference type="Proteomes" id="UP000002630">
    <property type="component" value="Unassembled WGS sequence"/>
</dbReference>
<dbReference type="AlphaFoldDB" id="D7FHI5"/>
<dbReference type="InParanoid" id="D7FHI5"/>
<dbReference type="Pfam" id="PF00106">
    <property type="entry name" value="adh_short"/>
    <property type="match status" value="1"/>
</dbReference>
<reference evidence="2 3" key="1">
    <citation type="journal article" date="2010" name="Nature">
        <title>The Ectocarpus genome and the independent evolution of multicellularity in brown algae.</title>
        <authorList>
            <person name="Cock J.M."/>
            <person name="Sterck L."/>
            <person name="Rouze P."/>
            <person name="Scornet D."/>
            <person name="Allen A.E."/>
            <person name="Amoutzias G."/>
            <person name="Anthouard V."/>
            <person name="Artiguenave F."/>
            <person name="Aury J.M."/>
            <person name="Badger J.H."/>
            <person name="Beszteri B."/>
            <person name="Billiau K."/>
            <person name="Bonnet E."/>
            <person name="Bothwell J.H."/>
            <person name="Bowler C."/>
            <person name="Boyen C."/>
            <person name="Brownlee C."/>
            <person name="Carrano C.J."/>
            <person name="Charrier B."/>
            <person name="Cho G.Y."/>
            <person name="Coelho S.M."/>
            <person name="Collen J."/>
            <person name="Corre E."/>
            <person name="Da Silva C."/>
            <person name="Delage L."/>
            <person name="Delaroque N."/>
            <person name="Dittami S.M."/>
            <person name="Doulbeau S."/>
            <person name="Elias M."/>
            <person name="Farnham G."/>
            <person name="Gachon C.M."/>
            <person name="Gschloessl B."/>
            <person name="Heesch S."/>
            <person name="Jabbari K."/>
            <person name="Jubin C."/>
            <person name="Kawai H."/>
            <person name="Kimura K."/>
            <person name="Kloareg B."/>
            <person name="Kupper F.C."/>
            <person name="Lang D."/>
            <person name="Le Bail A."/>
            <person name="Leblanc C."/>
            <person name="Lerouge P."/>
            <person name="Lohr M."/>
            <person name="Lopez P.J."/>
            <person name="Martens C."/>
            <person name="Maumus F."/>
            <person name="Michel G."/>
            <person name="Miranda-Saavedra D."/>
            <person name="Morales J."/>
            <person name="Moreau H."/>
            <person name="Motomura T."/>
            <person name="Nagasato C."/>
            <person name="Napoli C.A."/>
            <person name="Nelson D.R."/>
            <person name="Nyvall-Collen P."/>
            <person name="Peters A.F."/>
            <person name="Pommier C."/>
            <person name="Potin P."/>
            <person name="Poulain J."/>
            <person name="Quesneville H."/>
            <person name="Read B."/>
            <person name="Rensing S.A."/>
            <person name="Ritter A."/>
            <person name="Rousvoal S."/>
            <person name="Samanta M."/>
            <person name="Samson G."/>
            <person name="Schroeder D.C."/>
            <person name="Segurens B."/>
            <person name="Strittmatter M."/>
            <person name="Tonon T."/>
            <person name="Tregear J.W."/>
            <person name="Valentin K."/>
            <person name="von Dassow P."/>
            <person name="Yamagishi T."/>
            <person name="Van de Peer Y."/>
            <person name="Wincker P."/>
        </authorList>
    </citation>
    <scope>NUCLEOTIDE SEQUENCE [LARGE SCALE GENOMIC DNA]</scope>
    <source>
        <strain evidence="3">Ec32 / CCAP1310/4</strain>
    </source>
</reference>
<evidence type="ECO:0000256" key="1">
    <source>
        <dbReference type="SAM" id="MobiDB-lite"/>
    </source>
</evidence>